<sequence>MFDDLPSDFSEEEDDSDAEDPTYEPEPTITSSFWFSPLQKKMGKTIMVMAEILLLPASGKKSKKMTALESSTILKFFDRTLEENIVFQTNLYAQQKQRVVTPITLQDLRGFLGINVVMKYHVLPSYTHYWSSEPDLGVEIVASTMTKSRFQALLSNLHVNNEANATENDKLWKLRPLIDRLNLNFGKLWHKEKEKGQLFCE</sequence>
<dbReference type="InterPro" id="IPR029526">
    <property type="entry name" value="PGBD"/>
</dbReference>
<dbReference type="AlphaFoldDB" id="A0AAV4D8K9"/>
<dbReference type="EMBL" id="BLXT01007619">
    <property type="protein sequence ID" value="GFO40554.1"/>
    <property type="molecule type" value="Genomic_DNA"/>
</dbReference>
<dbReference type="PANTHER" id="PTHR46599:SF3">
    <property type="entry name" value="PIGGYBAC TRANSPOSABLE ELEMENT-DERIVED PROTEIN 4"/>
    <property type="match status" value="1"/>
</dbReference>
<dbReference type="Proteomes" id="UP000735302">
    <property type="component" value="Unassembled WGS sequence"/>
</dbReference>
<reference evidence="3 4" key="1">
    <citation type="journal article" date="2021" name="Elife">
        <title>Chloroplast acquisition without the gene transfer in kleptoplastic sea slugs, Plakobranchus ocellatus.</title>
        <authorList>
            <person name="Maeda T."/>
            <person name="Takahashi S."/>
            <person name="Yoshida T."/>
            <person name="Shimamura S."/>
            <person name="Takaki Y."/>
            <person name="Nagai Y."/>
            <person name="Toyoda A."/>
            <person name="Suzuki Y."/>
            <person name="Arimoto A."/>
            <person name="Ishii H."/>
            <person name="Satoh N."/>
            <person name="Nishiyama T."/>
            <person name="Hasebe M."/>
            <person name="Maruyama T."/>
            <person name="Minagawa J."/>
            <person name="Obokata J."/>
            <person name="Shigenobu S."/>
        </authorList>
    </citation>
    <scope>NUCLEOTIDE SEQUENCE [LARGE SCALE GENOMIC DNA]</scope>
</reference>
<accession>A0AAV4D8K9</accession>
<proteinExistence type="predicted"/>
<comment type="caution">
    <text evidence="3">The sequence shown here is derived from an EMBL/GenBank/DDBJ whole genome shotgun (WGS) entry which is preliminary data.</text>
</comment>
<evidence type="ECO:0000256" key="1">
    <source>
        <dbReference type="SAM" id="MobiDB-lite"/>
    </source>
</evidence>
<dbReference type="Pfam" id="PF13843">
    <property type="entry name" value="DDE_Tnp_1_7"/>
    <property type="match status" value="1"/>
</dbReference>
<evidence type="ECO:0000259" key="2">
    <source>
        <dbReference type="Pfam" id="PF13843"/>
    </source>
</evidence>
<keyword evidence="4" id="KW-1185">Reference proteome</keyword>
<gene>
    <name evidence="3" type="ORF">PoB_006705900</name>
</gene>
<name>A0AAV4D8K9_9GAST</name>
<feature type="compositionally biased region" description="Acidic residues" evidence="1">
    <location>
        <begin position="1"/>
        <end position="23"/>
    </location>
</feature>
<dbReference type="PANTHER" id="PTHR46599">
    <property type="entry name" value="PIGGYBAC TRANSPOSABLE ELEMENT-DERIVED PROTEIN 4"/>
    <property type="match status" value="1"/>
</dbReference>
<organism evidence="3 4">
    <name type="scientific">Plakobranchus ocellatus</name>
    <dbReference type="NCBI Taxonomy" id="259542"/>
    <lineage>
        <taxon>Eukaryota</taxon>
        <taxon>Metazoa</taxon>
        <taxon>Spiralia</taxon>
        <taxon>Lophotrochozoa</taxon>
        <taxon>Mollusca</taxon>
        <taxon>Gastropoda</taxon>
        <taxon>Heterobranchia</taxon>
        <taxon>Euthyneura</taxon>
        <taxon>Panpulmonata</taxon>
        <taxon>Sacoglossa</taxon>
        <taxon>Placobranchoidea</taxon>
        <taxon>Plakobranchidae</taxon>
        <taxon>Plakobranchus</taxon>
    </lineage>
</organism>
<feature type="region of interest" description="Disordered" evidence="1">
    <location>
        <begin position="1"/>
        <end position="30"/>
    </location>
</feature>
<feature type="domain" description="PiggyBac transposable element-derived protein" evidence="2">
    <location>
        <begin position="75"/>
        <end position="192"/>
    </location>
</feature>
<protein>
    <submittedName>
        <fullName evidence="3">PiggyBac transposable element-derived protein 2-like</fullName>
    </submittedName>
</protein>
<evidence type="ECO:0000313" key="4">
    <source>
        <dbReference type="Proteomes" id="UP000735302"/>
    </source>
</evidence>
<evidence type="ECO:0000313" key="3">
    <source>
        <dbReference type="EMBL" id="GFO40554.1"/>
    </source>
</evidence>